<gene>
    <name evidence="3" type="ORF">AR543_13050</name>
</gene>
<evidence type="ECO:0000313" key="3">
    <source>
        <dbReference type="EMBL" id="ANF96845.1"/>
    </source>
</evidence>
<keyword evidence="1" id="KW-0472">Membrane</keyword>
<accession>A0A172ZGS0</accession>
<reference evidence="4" key="1">
    <citation type="submission" date="2015-10" db="EMBL/GenBank/DDBJ databases">
        <title>Genome of Paenibacillus bovis sp. nov.</title>
        <authorList>
            <person name="Wu Z."/>
            <person name="Gao C."/>
            <person name="Liu Z."/>
            <person name="Zheng H."/>
        </authorList>
    </citation>
    <scope>NUCLEOTIDE SEQUENCE [LARGE SCALE GENOMIC DNA]</scope>
    <source>
        <strain evidence="4">BD3526</strain>
    </source>
</reference>
<dbReference type="KEGG" id="pbv:AR543_13050"/>
<evidence type="ECO:0000259" key="2">
    <source>
        <dbReference type="Pfam" id="PF13828"/>
    </source>
</evidence>
<feature type="transmembrane region" description="Helical" evidence="1">
    <location>
        <begin position="85"/>
        <end position="117"/>
    </location>
</feature>
<evidence type="ECO:0000256" key="1">
    <source>
        <dbReference type="SAM" id="Phobius"/>
    </source>
</evidence>
<proteinExistence type="predicted"/>
<evidence type="ECO:0000313" key="4">
    <source>
        <dbReference type="Proteomes" id="UP000078148"/>
    </source>
</evidence>
<feature type="transmembrane region" description="Helical" evidence="1">
    <location>
        <begin position="40"/>
        <end position="73"/>
    </location>
</feature>
<dbReference type="RefSeq" id="WP_060534952.1">
    <property type="nucleotide sequence ID" value="NZ_CP013023.1"/>
</dbReference>
<name>A0A172ZGS0_9BACL</name>
<organism evidence="3 4">
    <name type="scientific">Paenibacillus bovis</name>
    <dbReference type="NCBI Taxonomy" id="1616788"/>
    <lineage>
        <taxon>Bacteria</taxon>
        <taxon>Bacillati</taxon>
        <taxon>Bacillota</taxon>
        <taxon>Bacilli</taxon>
        <taxon>Bacillales</taxon>
        <taxon>Paenibacillaceae</taxon>
        <taxon>Paenibacillus</taxon>
    </lineage>
</organism>
<dbReference type="AlphaFoldDB" id="A0A172ZGS0"/>
<protein>
    <recommendedName>
        <fullName evidence="2">DUF4190 domain-containing protein</fullName>
    </recommendedName>
</protein>
<dbReference type="STRING" id="1616788.AR543_13050"/>
<feature type="domain" description="DUF4190" evidence="2">
    <location>
        <begin position="37"/>
        <end position="104"/>
    </location>
</feature>
<dbReference type="InterPro" id="IPR025241">
    <property type="entry name" value="DUF4190"/>
</dbReference>
<sequence>MGPEDPYSRPPGNGVPPYNQYDPYQQPYGPVPNNGKAIAALVLGISSIVSIMIFPGIGIILGILAIIFAVIAMKELQHRHQQGRGLAIGGLVCGIIGFIIHVLLVLFIVVIIGASLASYSPVGSDEWEPTIEQNSDADFY</sequence>
<dbReference type="Proteomes" id="UP000078148">
    <property type="component" value="Chromosome"/>
</dbReference>
<dbReference type="Pfam" id="PF13828">
    <property type="entry name" value="DUF4190"/>
    <property type="match status" value="1"/>
</dbReference>
<keyword evidence="1" id="KW-0812">Transmembrane</keyword>
<dbReference type="EMBL" id="CP013023">
    <property type="protein sequence ID" value="ANF96845.1"/>
    <property type="molecule type" value="Genomic_DNA"/>
</dbReference>
<keyword evidence="4" id="KW-1185">Reference proteome</keyword>
<keyword evidence="1" id="KW-1133">Transmembrane helix</keyword>
<reference evidence="3 4" key="2">
    <citation type="journal article" date="2016" name="Int. J. Syst. Evol. Microbiol.">
        <title>Paenibacillus bovis sp. nov., isolated from raw yak (Bos grunniens) milk.</title>
        <authorList>
            <person name="Gao C."/>
            <person name="Han J."/>
            <person name="Liu Z."/>
            <person name="Xu X."/>
            <person name="Hang F."/>
            <person name="Wu Z."/>
        </authorList>
    </citation>
    <scope>NUCLEOTIDE SEQUENCE [LARGE SCALE GENOMIC DNA]</scope>
    <source>
        <strain evidence="3 4">BD3526</strain>
    </source>
</reference>